<dbReference type="EMBL" id="JABSTU010000001">
    <property type="protein sequence ID" value="KAH8040043.1"/>
    <property type="molecule type" value="Genomic_DNA"/>
</dbReference>
<reference evidence="1" key="2">
    <citation type="submission" date="2021-09" db="EMBL/GenBank/DDBJ databases">
        <authorList>
            <person name="Jia N."/>
            <person name="Wang J."/>
            <person name="Shi W."/>
            <person name="Du L."/>
            <person name="Sun Y."/>
            <person name="Zhan W."/>
            <person name="Jiang J."/>
            <person name="Wang Q."/>
            <person name="Zhang B."/>
            <person name="Ji P."/>
            <person name="Sakyi L.B."/>
            <person name="Cui X."/>
            <person name="Yuan T."/>
            <person name="Jiang B."/>
            <person name="Yang W."/>
            <person name="Lam T.T.-Y."/>
            <person name="Chang Q."/>
            <person name="Ding S."/>
            <person name="Wang X."/>
            <person name="Zhu J."/>
            <person name="Ruan X."/>
            <person name="Zhao L."/>
            <person name="Wei J."/>
            <person name="Que T."/>
            <person name="Du C."/>
            <person name="Cheng J."/>
            <person name="Dai P."/>
            <person name="Han X."/>
            <person name="Huang E."/>
            <person name="Gao Y."/>
            <person name="Liu J."/>
            <person name="Shao H."/>
            <person name="Ye R."/>
            <person name="Li L."/>
            <person name="Wei W."/>
            <person name="Wang X."/>
            <person name="Wang C."/>
            <person name="Huo Q."/>
            <person name="Li W."/>
            <person name="Guo W."/>
            <person name="Chen H."/>
            <person name="Chen S."/>
            <person name="Zhou L."/>
            <person name="Zhou L."/>
            <person name="Ni X."/>
            <person name="Tian J."/>
            <person name="Zhou Y."/>
            <person name="Sheng Y."/>
            <person name="Liu T."/>
            <person name="Pan Y."/>
            <person name="Xia L."/>
            <person name="Li J."/>
            <person name="Zhao F."/>
            <person name="Cao W."/>
        </authorList>
    </citation>
    <scope>NUCLEOTIDE SEQUENCE</scope>
    <source>
        <strain evidence="1">Rmic-2018</strain>
        <tissue evidence="1">Larvae</tissue>
    </source>
</reference>
<keyword evidence="2" id="KW-1185">Reference proteome</keyword>
<accession>A0A9J6F054</accession>
<evidence type="ECO:0000313" key="2">
    <source>
        <dbReference type="Proteomes" id="UP000821866"/>
    </source>
</evidence>
<organism evidence="1 2">
    <name type="scientific">Rhipicephalus microplus</name>
    <name type="common">Cattle tick</name>
    <name type="synonym">Boophilus microplus</name>
    <dbReference type="NCBI Taxonomy" id="6941"/>
    <lineage>
        <taxon>Eukaryota</taxon>
        <taxon>Metazoa</taxon>
        <taxon>Ecdysozoa</taxon>
        <taxon>Arthropoda</taxon>
        <taxon>Chelicerata</taxon>
        <taxon>Arachnida</taxon>
        <taxon>Acari</taxon>
        <taxon>Parasitiformes</taxon>
        <taxon>Ixodida</taxon>
        <taxon>Ixodoidea</taxon>
        <taxon>Ixodidae</taxon>
        <taxon>Rhipicephalinae</taxon>
        <taxon>Rhipicephalus</taxon>
        <taxon>Boophilus</taxon>
    </lineage>
</organism>
<evidence type="ECO:0000313" key="1">
    <source>
        <dbReference type="EMBL" id="KAH8040043.1"/>
    </source>
</evidence>
<name>A0A9J6F054_RHIMP</name>
<reference evidence="1" key="1">
    <citation type="journal article" date="2020" name="Cell">
        <title>Large-Scale Comparative Analyses of Tick Genomes Elucidate Their Genetic Diversity and Vector Capacities.</title>
        <authorList>
            <consortium name="Tick Genome and Microbiome Consortium (TIGMIC)"/>
            <person name="Jia N."/>
            <person name="Wang J."/>
            <person name="Shi W."/>
            <person name="Du L."/>
            <person name="Sun Y."/>
            <person name="Zhan W."/>
            <person name="Jiang J.F."/>
            <person name="Wang Q."/>
            <person name="Zhang B."/>
            <person name="Ji P."/>
            <person name="Bell-Sakyi L."/>
            <person name="Cui X.M."/>
            <person name="Yuan T.T."/>
            <person name="Jiang B.G."/>
            <person name="Yang W.F."/>
            <person name="Lam T.T."/>
            <person name="Chang Q.C."/>
            <person name="Ding S.J."/>
            <person name="Wang X.J."/>
            <person name="Zhu J.G."/>
            <person name="Ruan X.D."/>
            <person name="Zhao L."/>
            <person name="Wei J.T."/>
            <person name="Ye R.Z."/>
            <person name="Que T.C."/>
            <person name="Du C.H."/>
            <person name="Zhou Y.H."/>
            <person name="Cheng J.X."/>
            <person name="Dai P.F."/>
            <person name="Guo W.B."/>
            <person name="Han X.H."/>
            <person name="Huang E.J."/>
            <person name="Li L.F."/>
            <person name="Wei W."/>
            <person name="Gao Y.C."/>
            <person name="Liu J.Z."/>
            <person name="Shao H.Z."/>
            <person name="Wang X."/>
            <person name="Wang C.C."/>
            <person name="Yang T.C."/>
            <person name="Huo Q.B."/>
            <person name="Li W."/>
            <person name="Chen H.Y."/>
            <person name="Chen S.E."/>
            <person name="Zhou L.G."/>
            <person name="Ni X.B."/>
            <person name="Tian J.H."/>
            <person name="Sheng Y."/>
            <person name="Liu T."/>
            <person name="Pan Y.S."/>
            <person name="Xia L.Y."/>
            <person name="Li J."/>
            <person name="Zhao F."/>
            <person name="Cao W.C."/>
        </authorList>
    </citation>
    <scope>NUCLEOTIDE SEQUENCE</scope>
    <source>
        <strain evidence="1">Rmic-2018</strain>
    </source>
</reference>
<sequence>MSASLEDYIAALCQKDLERYEFRRDENLLRVDPFTLRVGDCVSDVDLWPRVDSSDIHEFLVPRTSLKTREQTKSRKALEGHHVLKSGWLWEPWVIKIRRRHRDRRQDIISSASASHWKRAVGTLLSIC</sequence>
<dbReference type="AlphaFoldDB" id="A0A9J6F054"/>
<proteinExistence type="predicted"/>
<comment type="caution">
    <text evidence="1">The sequence shown here is derived from an EMBL/GenBank/DDBJ whole genome shotgun (WGS) entry which is preliminary data.</text>
</comment>
<protein>
    <submittedName>
        <fullName evidence="1">Uncharacterized protein</fullName>
    </submittedName>
</protein>
<gene>
    <name evidence="1" type="ORF">HPB51_009299</name>
</gene>
<dbReference type="Proteomes" id="UP000821866">
    <property type="component" value="Chromosome 1"/>
</dbReference>